<dbReference type="EMBL" id="JALHAT010000003">
    <property type="protein sequence ID" value="MCJ1959659.1"/>
    <property type="molecule type" value="Genomic_DNA"/>
</dbReference>
<reference evidence="1" key="1">
    <citation type="submission" date="2022-03" db="EMBL/GenBank/DDBJ databases">
        <title>Identification of a novel bacterium isolated from mangrove sediments.</title>
        <authorList>
            <person name="Pan X."/>
        </authorList>
    </citation>
    <scope>NUCLEOTIDE SEQUENCE</scope>
    <source>
        <strain evidence="1">B2637</strain>
    </source>
</reference>
<keyword evidence="2" id="KW-1185">Reference proteome</keyword>
<accession>A0ABT0A8Y8</accession>
<gene>
    <name evidence="1" type="ORF">MTR65_03050</name>
</gene>
<comment type="caution">
    <text evidence="1">The sequence shown here is derived from an EMBL/GenBank/DDBJ whole genome shotgun (WGS) entry which is preliminary data.</text>
</comment>
<name>A0ABT0A8Y8_9SPHN</name>
<proteinExistence type="predicted"/>
<dbReference type="InterPro" id="IPR008861">
    <property type="entry name" value="GpX-like"/>
</dbReference>
<dbReference type="Pfam" id="PF05489">
    <property type="entry name" value="Phage_tail_X"/>
    <property type="match status" value="1"/>
</dbReference>
<protein>
    <submittedName>
        <fullName evidence="1">Tail protein X</fullName>
    </submittedName>
</protein>
<dbReference type="RefSeq" id="WP_243796919.1">
    <property type="nucleotide sequence ID" value="NZ_JALHAT010000003.1"/>
</dbReference>
<organism evidence="1 2">
    <name type="scientific">Novosphingobium mangrovi</name>
    <name type="common">ex Hu et al. 2023</name>
    <dbReference type="NCBI Taxonomy" id="2930094"/>
    <lineage>
        <taxon>Bacteria</taxon>
        <taxon>Pseudomonadati</taxon>
        <taxon>Pseudomonadota</taxon>
        <taxon>Alphaproteobacteria</taxon>
        <taxon>Sphingomonadales</taxon>
        <taxon>Sphingomonadaceae</taxon>
        <taxon>Novosphingobium</taxon>
    </lineage>
</organism>
<evidence type="ECO:0000313" key="1">
    <source>
        <dbReference type="EMBL" id="MCJ1959659.1"/>
    </source>
</evidence>
<sequence length="72" mass="7459">MTSTVTARQGDTLDAICWRELGTTSGGVVEQALALNPDLIALGTRVPEGAAVILPDPPATSAPTLETVNLWD</sequence>
<dbReference type="Proteomes" id="UP001162802">
    <property type="component" value="Unassembled WGS sequence"/>
</dbReference>
<evidence type="ECO:0000313" key="2">
    <source>
        <dbReference type="Proteomes" id="UP001162802"/>
    </source>
</evidence>